<comment type="caution">
    <text evidence="1">The sequence shown here is derived from an EMBL/GenBank/DDBJ whole genome shotgun (WGS) entry which is preliminary data.</text>
</comment>
<accession>A0A432NT34</accession>
<gene>
    <name evidence="1" type="ORF">EFR84_19935</name>
</gene>
<reference evidence="1 2" key="1">
    <citation type="submission" date="2018-11" db="EMBL/GenBank/DDBJ databases">
        <title>Rhizobium chutanense sp. nov., isolated from root nodules of Phaseolus vulgaris in China.</title>
        <authorList>
            <person name="Huo Y."/>
        </authorList>
    </citation>
    <scope>NUCLEOTIDE SEQUENCE [LARGE SCALE GENOMIC DNA]</scope>
    <source>
        <strain evidence="1 2">C16</strain>
    </source>
</reference>
<dbReference type="AlphaFoldDB" id="A0A432NT34"/>
<protein>
    <submittedName>
        <fullName evidence="1">Uncharacterized protein</fullName>
    </submittedName>
</protein>
<evidence type="ECO:0000313" key="2">
    <source>
        <dbReference type="Proteomes" id="UP000278081"/>
    </source>
</evidence>
<dbReference type="EMBL" id="RJTJ01000018">
    <property type="protein sequence ID" value="RUM02655.1"/>
    <property type="molecule type" value="Genomic_DNA"/>
</dbReference>
<name>A0A432NT34_9HYPH</name>
<organism evidence="1 2">
    <name type="scientific">Rhizobium chutanense</name>
    <dbReference type="NCBI Taxonomy" id="2035448"/>
    <lineage>
        <taxon>Bacteria</taxon>
        <taxon>Pseudomonadati</taxon>
        <taxon>Pseudomonadota</taxon>
        <taxon>Alphaproteobacteria</taxon>
        <taxon>Hyphomicrobiales</taxon>
        <taxon>Rhizobiaceae</taxon>
        <taxon>Rhizobium/Agrobacterium group</taxon>
        <taxon>Rhizobium</taxon>
    </lineage>
</organism>
<sequence>MFYRHDDEVGGDDSYWIVSSRSAQRSFDWLESTQVISDRSLASIWLDRPVREMAPADISWATKALELQEKPSHAELVGVVSGISKLIAERKTAVLSATLFDLLKDPRLRLEVMVAALRGSFPARSQIKNWKELIALAHQSVLKSGRNADSLLSGLG</sequence>
<dbReference type="Proteomes" id="UP000278081">
    <property type="component" value="Unassembled WGS sequence"/>
</dbReference>
<dbReference type="RefSeq" id="WP_126910404.1">
    <property type="nucleotide sequence ID" value="NZ_ML133765.1"/>
</dbReference>
<proteinExistence type="predicted"/>
<evidence type="ECO:0000313" key="1">
    <source>
        <dbReference type="EMBL" id="RUM02655.1"/>
    </source>
</evidence>